<protein>
    <submittedName>
        <fullName evidence="1">Uncharacterized protein</fullName>
    </submittedName>
</protein>
<dbReference type="EMBL" id="CABIJS010000011">
    <property type="protein sequence ID" value="VUZ39247.1"/>
    <property type="molecule type" value="Genomic_DNA"/>
</dbReference>
<dbReference type="Proteomes" id="UP000321570">
    <property type="component" value="Unassembled WGS sequence"/>
</dbReference>
<name>A0A564XW69_HYMDI</name>
<proteinExistence type="predicted"/>
<sequence length="81" mass="8573">SRVSRFQGGGRSHASRLIPIGSGFAFGDSARSEIFVAAYPDPDANVHIVQRGIAPCYDDIFSANCPGVLTRDDFRGTAAVS</sequence>
<keyword evidence="2" id="KW-1185">Reference proteome</keyword>
<accession>A0A564XW69</accession>
<evidence type="ECO:0000313" key="2">
    <source>
        <dbReference type="Proteomes" id="UP000321570"/>
    </source>
</evidence>
<dbReference type="AlphaFoldDB" id="A0A564XW69"/>
<evidence type="ECO:0000313" key="1">
    <source>
        <dbReference type="EMBL" id="VUZ39247.1"/>
    </source>
</evidence>
<organism evidence="1 2">
    <name type="scientific">Hymenolepis diminuta</name>
    <name type="common">Rat tapeworm</name>
    <dbReference type="NCBI Taxonomy" id="6216"/>
    <lineage>
        <taxon>Eukaryota</taxon>
        <taxon>Metazoa</taxon>
        <taxon>Spiralia</taxon>
        <taxon>Lophotrochozoa</taxon>
        <taxon>Platyhelminthes</taxon>
        <taxon>Cestoda</taxon>
        <taxon>Eucestoda</taxon>
        <taxon>Cyclophyllidea</taxon>
        <taxon>Hymenolepididae</taxon>
        <taxon>Hymenolepis</taxon>
    </lineage>
</organism>
<feature type="non-terminal residue" evidence="1">
    <location>
        <position position="1"/>
    </location>
</feature>
<reference evidence="1 2" key="1">
    <citation type="submission" date="2019-07" db="EMBL/GenBank/DDBJ databases">
        <authorList>
            <person name="Jastrzebski P J."/>
            <person name="Paukszto L."/>
            <person name="Jastrzebski P J."/>
        </authorList>
    </citation>
    <scope>NUCLEOTIDE SEQUENCE [LARGE SCALE GENOMIC DNA]</scope>
    <source>
        <strain evidence="1 2">WMS-il1</strain>
    </source>
</reference>
<gene>
    <name evidence="1" type="ORF">WMSIL1_LOCUS442</name>
</gene>